<reference evidence="2 3" key="1">
    <citation type="submission" date="2017-08" db="EMBL/GenBank/DDBJ databases">
        <title>Lysobacter sylvestris genome.</title>
        <authorList>
            <person name="Zhang D.-C."/>
            <person name="Albuquerque L."/>
            <person name="Franca L."/>
            <person name="Froufe H.J.C."/>
            <person name="Barroso C."/>
            <person name="Egas C."/>
            <person name="Da Costa M."/>
            <person name="Margesin R."/>
        </authorList>
    </citation>
    <scope>NUCLEOTIDE SEQUENCE [LARGE SCALE GENOMIC DNA]</scope>
    <source>
        <strain evidence="2 3">AM20-91</strain>
    </source>
</reference>
<accession>A0A2K1Q0N2</accession>
<dbReference type="RefSeq" id="WP_129588328.1">
    <property type="nucleotide sequence ID" value="NZ_NPZB01000001.1"/>
</dbReference>
<evidence type="ECO:0008006" key="4">
    <source>
        <dbReference type="Google" id="ProtNLM"/>
    </source>
</evidence>
<feature type="transmembrane region" description="Helical" evidence="1">
    <location>
        <begin position="44"/>
        <end position="68"/>
    </location>
</feature>
<feature type="transmembrane region" description="Helical" evidence="1">
    <location>
        <begin position="208"/>
        <end position="231"/>
    </location>
</feature>
<keyword evidence="1" id="KW-0472">Membrane</keyword>
<evidence type="ECO:0000313" key="2">
    <source>
        <dbReference type="EMBL" id="PNS08596.1"/>
    </source>
</evidence>
<keyword evidence="3" id="KW-1185">Reference proteome</keyword>
<dbReference type="AlphaFoldDB" id="A0A2K1Q0N2"/>
<evidence type="ECO:0000313" key="3">
    <source>
        <dbReference type="Proteomes" id="UP000236220"/>
    </source>
</evidence>
<proteinExistence type="predicted"/>
<keyword evidence="1" id="KW-0812">Transmembrane</keyword>
<comment type="caution">
    <text evidence="2">The sequence shown here is derived from an EMBL/GenBank/DDBJ whole genome shotgun (WGS) entry which is preliminary data.</text>
</comment>
<feature type="transmembrane region" description="Helical" evidence="1">
    <location>
        <begin position="152"/>
        <end position="178"/>
    </location>
</feature>
<dbReference type="EMBL" id="NPZB01000001">
    <property type="protein sequence ID" value="PNS08596.1"/>
    <property type="molecule type" value="Genomic_DNA"/>
</dbReference>
<gene>
    <name evidence="2" type="ORF">Lysil_0225</name>
</gene>
<feature type="transmembrane region" description="Helical" evidence="1">
    <location>
        <begin position="384"/>
        <end position="402"/>
    </location>
</feature>
<dbReference type="OrthoDB" id="183980at2"/>
<feature type="transmembrane region" description="Helical" evidence="1">
    <location>
        <begin position="252"/>
        <end position="272"/>
    </location>
</feature>
<keyword evidence="1" id="KW-1133">Transmembrane helix</keyword>
<evidence type="ECO:0000256" key="1">
    <source>
        <dbReference type="SAM" id="Phobius"/>
    </source>
</evidence>
<protein>
    <recommendedName>
        <fullName evidence="4">DUF4129 domain-containing protein</fullName>
    </recommendedName>
</protein>
<organism evidence="2 3">
    <name type="scientific">Solilutibacter silvestris</name>
    <dbReference type="NCBI Taxonomy" id="1645665"/>
    <lineage>
        <taxon>Bacteria</taxon>
        <taxon>Pseudomonadati</taxon>
        <taxon>Pseudomonadota</taxon>
        <taxon>Gammaproteobacteria</taxon>
        <taxon>Lysobacterales</taxon>
        <taxon>Lysobacteraceae</taxon>
        <taxon>Solilutibacter</taxon>
    </lineage>
</organism>
<dbReference type="Proteomes" id="UP000236220">
    <property type="component" value="Unassembled WGS sequence"/>
</dbReference>
<name>A0A2K1Q0N2_9GAMM</name>
<sequence>MQIERTAVVLRPRSPWEAMELGSALVRRNAGAVWKPWLALTLPVFAVVNVLGWIFDHAWWALFAMWWLKPLFDRIVLHVLSRAVFGDVPGARETLRAQRRWGLPRPMLDHLLWRRLSPARSLYLPVDLLEGGDAKQRSERRRVIGARASGHAAALTLVCMNFEVALMLAPVLFVMMFIPPELLPQTWAGAMQTMQGGFTPGMALAYNALAWLATTLVEPFYIGAGFGLYLNRRTELEAWDVEIALRRMRARLQRLAGAAMVVACIAFAPRLLHAQGNTQANRQNNTVHGQAANPQNAIHGQANAGQQKLVPAQSLEAAIGPLQPQQQSLRDAMVKLKDDPELHPREQITRWEPIRKPTPQTASKWSLPSWLGMFARGLGTVGQVIAWAVVAAIVGLLAWWLVRTLPQWRGGSARRRASDIAIVDIAPPEALPDDIPTAVRRLWASGDRRQALALLYRAGVESMVARTQVLLVPGATEAECLRASTQLPGDEERTQFRTLVRMWQYAAYAHRLPDDAEFDGLLSGLAHSFGWSR</sequence>